<organism evidence="2 3">
    <name type="scientific">Aspergillus lucknowensis</name>
    <dbReference type="NCBI Taxonomy" id="176173"/>
    <lineage>
        <taxon>Eukaryota</taxon>
        <taxon>Fungi</taxon>
        <taxon>Dikarya</taxon>
        <taxon>Ascomycota</taxon>
        <taxon>Pezizomycotina</taxon>
        <taxon>Eurotiomycetes</taxon>
        <taxon>Eurotiomycetidae</taxon>
        <taxon>Eurotiales</taxon>
        <taxon>Aspergillaceae</taxon>
        <taxon>Aspergillus</taxon>
        <taxon>Aspergillus subgen. Nidulantes</taxon>
    </lineage>
</organism>
<evidence type="ECO:0000256" key="1">
    <source>
        <dbReference type="SAM" id="MobiDB-lite"/>
    </source>
</evidence>
<reference evidence="2 3" key="1">
    <citation type="submission" date="2024-07" db="EMBL/GenBank/DDBJ databases">
        <title>Section-level genome sequencing and comparative genomics of Aspergillus sections Usti and Cavernicolus.</title>
        <authorList>
            <consortium name="Lawrence Berkeley National Laboratory"/>
            <person name="Nybo J.L."/>
            <person name="Vesth T.C."/>
            <person name="Theobald S."/>
            <person name="Frisvad J.C."/>
            <person name="Larsen T.O."/>
            <person name="Kjaerboelling I."/>
            <person name="Rothschild-Mancinelli K."/>
            <person name="Lyhne E.K."/>
            <person name="Kogle M.E."/>
            <person name="Barry K."/>
            <person name="Clum A."/>
            <person name="Na H."/>
            <person name="Ledsgaard L."/>
            <person name="Lin J."/>
            <person name="Lipzen A."/>
            <person name="Kuo A."/>
            <person name="Riley R."/>
            <person name="Mondo S."/>
            <person name="Labutti K."/>
            <person name="Haridas S."/>
            <person name="Pangalinan J."/>
            <person name="Salamov A.A."/>
            <person name="Simmons B.A."/>
            <person name="Magnuson J.K."/>
            <person name="Chen J."/>
            <person name="Drula E."/>
            <person name="Henrissat B."/>
            <person name="Wiebenga A."/>
            <person name="Lubbers R.J."/>
            <person name="Gomes A.C."/>
            <person name="Macurrencykelacurrency M.R."/>
            <person name="Stajich J."/>
            <person name="Grigoriev I.V."/>
            <person name="Mortensen U.H."/>
            <person name="De Vries R.P."/>
            <person name="Baker S.E."/>
            <person name="Andersen M.R."/>
        </authorList>
    </citation>
    <scope>NUCLEOTIDE SEQUENCE [LARGE SCALE GENOMIC DNA]</scope>
    <source>
        <strain evidence="2 3">CBS 449.75</strain>
    </source>
</reference>
<proteinExistence type="predicted"/>
<protein>
    <submittedName>
        <fullName evidence="2">Uncharacterized protein</fullName>
    </submittedName>
</protein>
<keyword evidence="3" id="KW-1185">Reference proteome</keyword>
<accession>A0ABR4LJS2</accession>
<dbReference type="Proteomes" id="UP001610432">
    <property type="component" value="Unassembled WGS sequence"/>
</dbReference>
<dbReference type="RefSeq" id="XP_070883767.1">
    <property type="nucleotide sequence ID" value="XM_071029754.1"/>
</dbReference>
<feature type="region of interest" description="Disordered" evidence="1">
    <location>
        <begin position="25"/>
        <end position="54"/>
    </location>
</feature>
<gene>
    <name evidence="2" type="ORF">BJX67DRAFT_360306</name>
</gene>
<evidence type="ECO:0000313" key="2">
    <source>
        <dbReference type="EMBL" id="KAL2864788.1"/>
    </source>
</evidence>
<evidence type="ECO:0000313" key="3">
    <source>
        <dbReference type="Proteomes" id="UP001610432"/>
    </source>
</evidence>
<comment type="caution">
    <text evidence="2">The sequence shown here is derived from an EMBL/GenBank/DDBJ whole genome shotgun (WGS) entry which is preliminary data.</text>
</comment>
<name>A0ABR4LJS2_9EURO</name>
<dbReference type="GeneID" id="98144826"/>
<dbReference type="EMBL" id="JBFXLQ010000037">
    <property type="protein sequence ID" value="KAL2864788.1"/>
    <property type="molecule type" value="Genomic_DNA"/>
</dbReference>
<sequence>MPNMDHSELLNGLMPSEKDGYAWVGLPPPETIDDEHPFAPAAADPKPTPQAMGDNDVDVESIVYINLEKEIPADLQKRLRDLEENLRISGQWLSIKAGILTQRKMNEGQLPRGDELDDKLRRAAYRAKVIEAYMTQNVPWIEPYATDIRKNNINVRKAELHLELLKIVIQGITVPLKVHAKLEAILKKVADGIKAGSQSSSQKQLYSILLSVYKYDERLHAVVPAVRTVYFTIQQDVKKYVLGKSSIEWAQFQLGFVQHDYHFQETVWSGVKEETIKYLKELGVKVIRETPDVPVD</sequence>